<dbReference type="HOGENOM" id="CLU_162267_0_0_1"/>
<evidence type="ECO:0000313" key="1">
    <source>
        <dbReference type="EnsemblPlants" id="OGLUM10G11180.1"/>
    </source>
</evidence>
<dbReference type="Proteomes" id="UP000026961">
    <property type="component" value="Chromosome 10"/>
</dbReference>
<dbReference type="EnsemblPlants" id="OGLUM10G11180.1">
    <property type="protein sequence ID" value="OGLUM10G11180.1"/>
    <property type="gene ID" value="OGLUM10G11180"/>
</dbReference>
<name>A0A0E0BAZ7_9ORYZ</name>
<organism evidence="1">
    <name type="scientific">Oryza glumipatula</name>
    <dbReference type="NCBI Taxonomy" id="40148"/>
    <lineage>
        <taxon>Eukaryota</taxon>
        <taxon>Viridiplantae</taxon>
        <taxon>Streptophyta</taxon>
        <taxon>Embryophyta</taxon>
        <taxon>Tracheophyta</taxon>
        <taxon>Spermatophyta</taxon>
        <taxon>Magnoliopsida</taxon>
        <taxon>Liliopsida</taxon>
        <taxon>Poales</taxon>
        <taxon>Poaceae</taxon>
        <taxon>BOP clade</taxon>
        <taxon>Oryzoideae</taxon>
        <taxon>Oryzeae</taxon>
        <taxon>Oryzinae</taxon>
        <taxon>Oryza</taxon>
    </lineage>
</organism>
<dbReference type="Gramene" id="OGLUM10G11180.1">
    <property type="protein sequence ID" value="OGLUM10G11180.1"/>
    <property type="gene ID" value="OGLUM10G11180"/>
</dbReference>
<proteinExistence type="predicted"/>
<accession>A0A0E0BAZ7</accession>
<dbReference type="AlphaFoldDB" id="A0A0E0BAZ7"/>
<evidence type="ECO:0000313" key="2">
    <source>
        <dbReference type="Proteomes" id="UP000026961"/>
    </source>
</evidence>
<reference evidence="1" key="2">
    <citation type="submission" date="2018-05" db="EMBL/GenBank/DDBJ databases">
        <title>OgluRS3 (Oryza glumaepatula Reference Sequence Version 3).</title>
        <authorList>
            <person name="Zhang J."/>
            <person name="Kudrna D."/>
            <person name="Lee S."/>
            <person name="Talag J."/>
            <person name="Welchert J."/>
            <person name="Wing R.A."/>
        </authorList>
    </citation>
    <scope>NUCLEOTIDE SEQUENCE [LARGE SCALE GENOMIC DNA]</scope>
</reference>
<reference evidence="1" key="1">
    <citation type="submission" date="2015-04" db="UniProtKB">
        <authorList>
            <consortium name="EnsemblPlants"/>
        </authorList>
    </citation>
    <scope>IDENTIFICATION</scope>
</reference>
<sequence length="126" mass="13547">MPLRIEMSSNSCSIIRSRWQQPWHMSPLGFDWRGSSSRVEIPPGTAGSAVLDLQYANMIITTERQLLETEAEERWSGTTRRRALHAIYGDGGGREAAAALELDAGLAEVGGGAHPSVVGADGALTR</sequence>
<keyword evidence="2" id="KW-1185">Reference proteome</keyword>
<protein>
    <submittedName>
        <fullName evidence="1">Uncharacterized protein</fullName>
    </submittedName>
</protein>